<dbReference type="PROSITE" id="PS50011">
    <property type="entry name" value="PROTEIN_KINASE_DOM"/>
    <property type="match status" value="1"/>
</dbReference>
<organism evidence="6 7">
    <name type="scientific">Corchorus olitorius</name>
    <dbReference type="NCBI Taxonomy" id="93759"/>
    <lineage>
        <taxon>Eukaryota</taxon>
        <taxon>Viridiplantae</taxon>
        <taxon>Streptophyta</taxon>
        <taxon>Embryophyta</taxon>
        <taxon>Tracheophyta</taxon>
        <taxon>Spermatophyta</taxon>
        <taxon>Magnoliopsida</taxon>
        <taxon>eudicotyledons</taxon>
        <taxon>Gunneridae</taxon>
        <taxon>Pentapetalae</taxon>
        <taxon>rosids</taxon>
        <taxon>malvids</taxon>
        <taxon>Malvales</taxon>
        <taxon>Malvaceae</taxon>
        <taxon>Grewioideae</taxon>
        <taxon>Apeibeae</taxon>
        <taxon>Corchorus</taxon>
    </lineage>
</organism>
<sequence>MIPSLKAKLHESYQTNFIRNGGVLLEELITFCNGKSNIPIRHFSADELMKATNNYVGSPISMEPDCYKLYKGSLKDHPIIVKKYNDPLYITVSPYKDIAIGSQMSVHKNVLKVLGCCLETKTPIIVYEFVGTKLLSECISSATNVEPLPWKCRLKIARDLASAIAYLHTAFSTPVIHRDIKSKNVILDENNVPKLIDFGLCISIPEGESRIQDVLMGTVGYVAPDYLTTGYVTEKVDVYSFGVVLLELLSGTTPPDLFTKLDSIMENGKPCIEKLNSVVDCRITNEGIEEEQLQDFITLLVGCISWNEEERPTMVNVAKQLRQFYQSFPSPCLA</sequence>
<dbReference type="AlphaFoldDB" id="A0A1R3K8D3"/>
<keyword evidence="7" id="KW-1185">Reference proteome</keyword>
<gene>
    <name evidence="6" type="ORF">COLO4_10474</name>
</gene>
<dbReference type="PANTHER" id="PTHR27005">
    <property type="entry name" value="WALL-ASSOCIATED RECEPTOR KINASE-LIKE 21"/>
    <property type="match status" value="1"/>
</dbReference>
<evidence type="ECO:0000256" key="4">
    <source>
        <dbReference type="ARBA" id="ARBA00047951"/>
    </source>
</evidence>
<dbReference type="Proteomes" id="UP000187203">
    <property type="component" value="Unassembled WGS sequence"/>
</dbReference>
<dbReference type="InterPro" id="IPR000719">
    <property type="entry name" value="Prot_kinase_dom"/>
</dbReference>
<dbReference type="InterPro" id="IPR045274">
    <property type="entry name" value="WAK-like"/>
</dbReference>
<dbReference type="GO" id="GO:0007166">
    <property type="term" value="P:cell surface receptor signaling pathway"/>
    <property type="evidence" value="ECO:0007669"/>
    <property type="project" value="InterPro"/>
</dbReference>
<dbReference type="Gene3D" id="1.10.510.10">
    <property type="entry name" value="Transferase(Phosphotransferase) domain 1"/>
    <property type="match status" value="1"/>
</dbReference>
<evidence type="ECO:0000256" key="2">
    <source>
        <dbReference type="ARBA" id="ARBA00022840"/>
    </source>
</evidence>
<evidence type="ECO:0000256" key="3">
    <source>
        <dbReference type="ARBA" id="ARBA00047558"/>
    </source>
</evidence>
<dbReference type="InterPro" id="IPR011009">
    <property type="entry name" value="Kinase-like_dom_sf"/>
</dbReference>
<comment type="catalytic activity">
    <reaction evidence="3">
        <text>L-seryl-[protein] + ATP = O-phospho-L-seryl-[protein] + ADP + H(+)</text>
        <dbReference type="Rhea" id="RHEA:17989"/>
        <dbReference type="Rhea" id="RHEA-COMP:9863"/>
        <dbReference type="Rhea" id="RHEA-COMP:11604"/>
        <dbReference type="ChEBI" id="CHEBI:15378"/>
        <dbReference type="ChEBI" id="CHEBI:29999"/>
        <dbReference type="ChEBI" id="CHEBI:30616"/>
        <dbReference type="ChEBI" id="CHEBI:83421"/>
        <dbReference type="ChEBI" id="CHEBI:456216"/>
    </reaction>
</comment>
<dbReference type="SUPFAM" id="SSF56112">
    <property type="entry name" value="Protein kinase-like (PK-like)"/>
    <property type="match status" value="1"/>
</dbReference>
<dbReference type="OrthoDB" id="75710at2759"/>
<proteinExistence type="predicted"/>
<dbReference type="InterPro" id="IPR008271">
    <property type="entry name" value="Ser/Thr_kinase_AS"/>
</dbReference>
<evidence type="ECO:0000259" key="5">
    <source>
        <dbReference type="PROSITE" id="PS50011"/>
    </source>
</evidence>
<dbReference type="PROSITE" id="PS00108">
    <property type="entry name" value="PROTEIN_KINASE_ST"/>
    <property type="match status" value="1"/>
</dbReference>
<keyword evidence="1" id="KW-0547">Nucleotide-binding</keyword>
<protein>
    <recommendedName>
        <fullName evidence="5">Protein kinase domain-containing protein</fullName>
    </recommendedName>
</protein>
<evidence type="ECO:0000256" key="1">
    <source>
        <dbReference type="ARBA" id="ARBA00022741"/>
    </source>
</evidence>
<evidence type="ECO:0000313" key="7">
    <source>
        <dbReference type="Proteomes" id="UP000187203"/>
    </source>
</evidence>
<dbReference type="EMBL" id="AWUE01014522">
    <property type="protein sequence ID" value="OMP03333.1"/>
    <property type="molecule type" value="Genomic_DNA"/>
</dbReference>
<accession>A0A1R3K8D3</accession>
<dbReference type="STRING" id="93759.A0A1R3K8D3"/>
<dbReference type="GO" id="GO:0005886">
    <property type="term" value="C:plasma membrane"/>
    <property type="evidence" value="ECO:0007669"/>
    <property type="project" value="TreeGrafter"/>
</dbReference>
<dbReference type="PANTHER" id="PTHR27005:SF433">
    <property type="entry name" value="NON-FUNCTIONAL PSEUDOKINASE ZED1-LIKE"/>
    <property type="match status" value="1"/>
</dbReference>
<comment type="catalytic activity">
    <reaction evidence="4">
        <text>L-threonyl-[protein] + ATP = O-phospho-L-threonyl-[protein] + ADP + H(+)</text>
        <dbReference type="Rhea" id="RHEA:46608"/>
        <dbReference type="Rhea" id="RHEA-COMP:11060"/>
        <dbReference type="Rhea" id="RHEA-COMP:11605"/>
        <dbReference type="ChEBI" id="CHEBI:15378"/>
        <dbReference type="ChEBI" id="CHEBI:30013"/>
        <dbReference type="ChEBI" id="CHEBI:30616"/>
        <dbReference type="ChEBI" id="CHEBI:61977"/>
        <dbReference type="ChEBI" id="CHEBI:456216"/>
    </reaction>
</comment>
<keyword evidence="2" id="KW-0067">ATP-binding</keyword>
<dbReference type="GO" id="GO:0005524">
    <property type="term" value="F:ATP binding"/>
    <property type="evidence" value="ECO:0007669"/>
    <property type="project" value="UniProtKB-KW"/>
</dbReference>
<dbReference type="GO" id="GO:0004674">
    <property type="term" value="F:protein serine/threonine kinase activity"/>
    <property type="evidence" value="ECO:0007669"/>
    <property type="project" value="TreeGrafter"/>
</dbReference>
<dbReference type="SMART" id="SM00220">
    <property type="entry name" value="S_TKc"/>
    <property type="match status" value="1"/>
</dbReference>
<name>A0A1R3K8D3_9ROSI</name>
<dbReference type="Pfam" id="PF00069">
    <property type="entry name" value="Pkinase"/>
    <property type="match status" value="1"/>
</dbReference>
<reference evidence="7" key="1">
    <citation type="submission" date="2013-09" db="EMBL/GenBank/DDBJ databases">
        <title>Corchorus olitorius genome sequencing.</title>
        <authorList>
            <person name="Alam M."/>
            <person name="Haque M.S."/>
            <person name="Islam M.S."/>
            <person name="Emdad E.M."/>
            <person name="Islam M.M."/>
            <person name="Ahmed B."/>
            <person name="Halim A."/>
            <person name="Hossen Q.M.M."/>
            <person name="Hossain M.Z."/>
            <person name="Ahmed R."/>
            <person name="Khan M.M."/>
            <person name="Islam R."/>
            <person name="Rashid M.M."/>
            <person name="Khan S.A."/>
            <person name="Rahman M.S."/>
            <person name="Alam M."/>
            <person name="Yahiya A.S."/>
            <person name="Khan M.S."/>
            <person name="Azam M.S."/>
            <person name="Haque T."/>
            <person name="Lashkar M.Z.H."/>
            <person name="Akhand A.I."/>
            <person name="Morshed G."/>
            <person name="Roy S."/>
            <person name="Uddin K.S."/>
            <person name="Rabeya T."/>
            <person name="Hossain A.S."/>
            <person name="Chowdhury A."/>
            <person name="Snigdha A.R."/>
            <person name="Mortoza M.S."/>
            <person name="Matin S.A."/>
            <person name="Hoque S.M.E."/>
            <person name="Islam M.K."/>
            <person name="Roy D.K."/>
            <person name="Haider R."/>
            <person name="Moosa M.M."/>
            <person name="Elias S.M."/>
            <person name="Hasan A.M."/>
            <person name="Jahan S."/>
            <person name="Shafiuddin M."/>
            <person name="Mahmood N."/>
            <person name="Shommy N.S."/>
        </authorList>
    </citation>
    <scope>NUCLEOTIDE SEQUENCE [LARGE SCALE GENOMIC DNA]</scope>
    <source>
        <strain evidence="7">cv. O-4</strain>
    </source>
</reference>
<feature type="domain" description="Protein kinase" evidence="5">
    <location>
        <begin position="42"/>
        <end position="325"/>
    </location>
</feature>
<comment type="caution">
    <text evidence="6">The sequence shown here is derived from an EMBL/GenBank/DDBJ whole genome shotgun (WGS) entry which is preliminary data.</text>
</comment>
<evidence type="ECO:0000313" key="6">
    <source>
        <dbReference type="EMBL" id="OMP03333.1"/>
    </source>
</evidence>
<dbReference type="Gene3D" id="3.30.200.20">
    <property type="entry name" value="Phosphorylase Kinase, domain 1"/>
    <property type="match status" value="1"/>
</dbReference>